<dbReference type="InterPro" id="IPR020846">
    <property type="entry name" value="MFS_dom"/>
</dbReference>
<keyword evidence="4 9" id="KW-0812">Transmembrane</keyword>
<dbReference type="Pfam" id="PF00083">
    <property type="entry name" value="Sugar_tr"/>
    <property type="match status" value="1"/>
</dbReference>
<evidence type="ECO:0000256" key="7">
    <source>
        <dbReference type="ARBA" id="ARBA00049119"/>
    </source>
</evidence>
<dbReference type="FunFam" id="1.20.1250.20:FF:000078">
    <property type="entry name" value="MFS maltose transporter, putative"/>
    <property type="match status" value="1"/>
</dbReference>
<keyword evidence="6 9" id="KW-0472">Membrane</keyword>
<dbReference type="AlphaFoldDB" id="A0AAF0Y2J3"/>
<reference evidence="11" key="1">
    <citation type="submission" date="2023-10" db="EMBL/GenBank/DDBJ databases">
        <authorList>
            <person name="Noh H."/>
        </authorList>
    </citation>
    <scope>NUCLEOTIDE SEQUENCE</scope>
    <source>
        <strain evidence="11">DUCC4014</strain>
    </source>
</reference>
<sequence length="551" mass="60878">MTAKPNSDTDKPYDLDDKVEAQHLEMAVKHAGGDNAEASGAIAIERMEHEMGLWESLRNYKGAVFWSLAVSMCIIMEGYDLALVGNLIALKAFREKFGIYVDERQGYQISAPWQSAVTQAPTIGAFFGVLIAAYMASRMGYKWTLQIFMIMMTASIFVVFFSTSLPVLFVGQFLSGVPWGAFSVIPTAYASEVAPVRLRVVLTSYIQICWCIGQFVTAGVVYGVKDMEGQVSESGGMCSDRKWAYRIPFALQWVWPAALHIVLLFAPESPWWLIRKGRVEEAARVVKRLGKIPRENTQAYVAMMERTSEIEQRVTAGASYAECFKGPALRRTLIVCCTHAFANFTGLLVSNLGTYFFLVAGLSEDQAYGLGLGNTGIQLFCVILSVGLSSRFGRRTLVLWGLGFNCLCLLIMGILACVKQSTGVTWVQGILVIIIGAQWGLTLGPMCWTIVGETSSLRLRALTVGLSRDAYYLSSVVLGIVNAYMLNPTGWGLVGKTGFFYLGTCGLVLVLAYFYLPELRGRSYREIDILFSRRVSARKFSSTEVGEHDEE</sequence>
<feature type="transmembrane region" description="Helical" evidence="9">
    <location>
        <begin position="63"/>
        <end position="93"/>
    </location>
</feature>
<keyword evidence="3 8" id="KW-0813">Transport</keyword>
<dbReference type="InterPro" id="IPR003663">
    <property type="entry name" value="Sugar/inositol_transpt"/>
</dbReference>
<feature type="transmembrane region" description="Helical" evidence="9">
    <location>
        <begin position="202"/>
        <end position="223"/>
    </location>
</feature>
<feature type="transmembrane region" description="Helical" evidence="9">
    <location>
        <begin position="143"/>
        <end position="161"/>
    </location>
</feature>
<feature type="transmembrane region" description="Helical" evidence="9">
    <location>
        <begin position="368"/>
        <end position="388"/>
    </location>
</feature>
<feature type="transmembrane region" description="Helical" evidence="9">
    <location>
        <begin position="397"/>
        <end position="418"/>
    </location>
</feature>
<evidence type="ECO:0000256" key="9">
    <source>
        <dbReference type="SAM" id="Phobius"/>
    </source>
</evidence>
<feature type="transmembrane region" description="Helical" evidence="9">
    <location>
        <begin position="113"/>
        <end position="136"/>
    </location>
</feature>
<feature type="transmembrane region" description="Helical" evidence="9">
    <location>
        <begin position="340"/>
        <end position="362"/>
    </location>
</feature>
<dbReference type="InterPro" id="IPR005829">
    <property type="entry name" value="Sugar_transporter_CS"/>
</dbReference>
<feature type="transmembrane region" description="Helical" evidence="9">
    <location>
        <begin position="167"/>
        <end position="190"/>
    </location>
</feature>
<evidence type="ECO:0000256" key="8">
    <source>
        <dbReference type="RuleBase" id="RU003346"/>
    </source>
</evidence>
<gene>
    <name evidence="11" type="primary">MAL11_4</name>
    <name evidence="11" type="ORF">LOC62_02G001778</name>
</gene>
<evidence type="ECO:0000256" key="3">
    <source>
        <dbReference type="ARBA" id="ARBA00022448"/>
    </source>
</evidence>
<dbReference type="GeneID" id="87805032"/>
<evidence type="ECO:0000313" key="12">
    <source>
        <dbReference type="Proteomes" id="UP000827549"/>
    </source>
</evidence>
<evidence type="ECO:0000256" key="1">
    <source>
        <dbReference type="ARBA" id="ARBA00004141"/>
    </source>
</evidence>
<keyword evidence="12" id="KW-1185">Reference proteome</keyword>
<organism evidence="11 12">
    <name type="scientific">Vanrija pseudolonga</name>
    <dbReference type="NCBI Taxonomy" id="143232"/>
    <lineage>
        <taxon>Eukaryota</taxon>
        <taxon>Fungi</taxon>
        <taxon>Dikarya</taxon>
        <taxon>Basidiomycota</taxon>
        <taxon>Agaricomycotina</taxon>
        <taxon>Tremellomycetes</taxon>
        <taxon>Trichosporonales</taxon>
        <taxon>Trichosporonaceae</taxon>
        <taxon>Vanrija</taxon>
    </lineage>
</organism>
<evidence type="ECO:0000259" key="10">
    <source>
        <dbReference type="PROSITE" id="PS50850"/>
    </source>
</evidence>
<dbReference type="Proteomes" id="UP000827549">
    <property type="component" value="Chromosome 2"/>
</dbReference>
<dbReference type="PROSITE" id="PS50850">
    <property type="entry name" value="MFS"/>
    <property type="match status" value="1"/>
</dbReference>
<dbReference type="RefSeq" id="XP_062624259.1">
    <property type="nucleotide sequence ID" value="XM_062768275.1"/>
</dbReference>
<comment type="catalytic activity">
    <reaction evidence="7">
        <text>myo-inositol(out) + H(+)(out) = myo-inositol(in) + H(+)(in)</text>
        <dbReference type="Rhea" id="RHEA:60364"/>
        <dbReference type="ChEBI" id="CHEBI:15378"/>
        <dbReference type="ChEBI" id="CHEBI:17268"/>
    </reaction>
</comment>
<evidence type="ECO:0000256" key="6">
    <source>
        <dbReference type="ARBA" id="ARBA00023136"/>
    </source>
</evidence>
<feature type="domain" description="Major facilitator superfamily (MFS) profile" evidence="10">
    <location>
        <begin position="66"/>
        <end position="520"/>
    </location>
</feature>
<dbReference type="NCBIfam" id="TIGR00879">
    <property type="entry name" value="SP"/>
    <property type="match status" value="1"/>
</dbReference>
<comment type="subcellular location">
    <subcellularLocation>
        <location evidence="1">Membrane</location>
        <topology evidence="1">Multi-pass membrane protein</topology>
    </subcellularLocation>
</comment>
<evidence type="ECO:0000256" key="2">
    <source>
        <dbReference type="ARBA" id="ARBA00010992"/>
    </source>
</evidence>
<dbReference type="SUPFAM" id="SSF103473">
    <property type="entry name" value="MFS general substrate transporter"/>
    <property type="match status" value="1"/>
</dbReference>
<feature type="transmembrane region" description="Helical" evidence="9">
    <location>
        <begin position="470"/>
        <end position="486"/>
    </location>
</feature>
<protein>
    <submittedName>
        <fullName evidence="11">General alpha-glucoside permease</fullName>
    </submittedName>
</protein>
<dbReference type="PANTHER" id="PTHR48022:SF41">
    <property type="entry name" value="MAJOR FACILITATOR SUPERFAMILY (MFS) PROFILE DOMAIN-CONTAINING PROTEIN"/>
    <property type="match status" value="1"/>
</dbReference>
<accession>A0AAF0Y2J3</accession>
<feature type="transmembrane region" description="Helical" evidence="9">
    <location>
        <begin position="498"/>
        <end position="516"/>
    </location>
</feature>
<dbReference type="EMBL" id="CP086715">
    <property type="protein sequence ID" value="WOO78227.1"/>
    <property type="molecule type" value="Genomic_DNA"/>
</dbReference>
<keyword evidence="5 9" id="KW-1133">Transmembrane helix</keyword>
<name>A0AAF0Y2J3_9TREE</name>
<dbReference type="GO" id="GO:0016020">
    <property type="term" value="C:membrane"/>
    <property type="evidence" value="ECO:0007669"/>
    <property type="project" value="UniProtKB-SubCell"/>
</dbReference>
<proteinExistence type="inferred from homology"/>
<evidence type="ECO:0000313" key="11">
    <source>
        <dbReference type="EMBL" id="WOO78227.1"/>
    </source>
</evidence>
<dbReference type="PROSITE" id="PS00217">
    <property type="entry name" value="SUGAR_TRANSPORT_2"/>
    <property type="match status" value="1"/>
</dbReference>
<evidence type="ECO:0000256" key="4">
    <source>
        <dbReference type="ARBA" id="ARBA00022692"/>
    </source>
</evidence>
<dbReference type="InterPro" id="IPR005828">
    <property type="entry name" value="MFS_sugar_transport-like"/>
</dbReference>
<evidence type="ECO:0000256" key="5">
    <source>
        <dbReference type="ARBA" id="ARBA00022989"/>
    </source>
</evidence>
<comment type="similarity">
    <text evidence="2 8">Belongs to the major facilitator superfamily. Sugar transporter (TC 2.A.1.1) family.</text>
</comment>
<dbReference type="InterPro" id="IPR050360">
    <property type="entry name" value="MFS_Sugar_Transporters"/>
</dbReference>
<dbReference type="InterPro" id="IPR036259">
    <property type="entry name" value="MFS_trans_sf"/>
</dbReference>
<dbReference type="GO" id="GO:0005351">
    <property type="term" value="F:carbohydrate:proton symporter activity"/>
    <property type="evidence" value="ECO:0007669"/>
    <property type="project" value="TreeGrafter"/>
</dbReference>
<dbReference type="Gene3D" id="1.20.1250.20">
    <property type="entry name" value="MFS general substrate transporter like domains"/>
    <property type="match status" value="1"/>
</dbReference>
<feature type="transmembrane region" description="Helical" evidence="9">
    <location>
        <begin position="430"/>
        <end position="450"/>
    </location>
</feature>
<dbReference type="PANTHER" id="PTHR48022">
    <property type="entry name" value="PLASTIDIC GLUCOSE TRANSPORTER 4"/>
    <property type="match status" value="1"/>
</dbReference>